<dbReference type="InterPro" id="IPR041517">
    <property type="entry name" value="DEGP_PDZ"/>
</dbReference>
<dbReference type="Pfam" id="PF17815">
    <property type="entry name" value="PDZ_3"/>
    <property type="match status" value="1"/>
</dbReference>
<dbReference type="GO" id="GO:0006508">
    <property type="term" value="P:proteolysis"/>
    <property type="evidence" value="ECO:0007669"/>
    <property type="project" value="UniProtKB-KW"/>
</dbReference>
<dbReference type="PRINTS" id="PR00834">
    <property type="entry name" value="PROTEASES2C"/>
</dbReference>
<keyword evidence="1 5" id="KW-0645">Protease</keyword>
<dbReference type="SUPFAM" id="SSF50494">
    <property type="entry name" value="Trypsin-like serine proteases"/>
    <property type="match status" value="1"/>
</dbReference>
<proteinExistence type="predicted"/>
<dbReference type="PANTHER" id="PTHR45980:SF9">
    <property type="entry name" value="PROTEASE DO-LIKE 10, MITOCHONDRIAL-RELATED"/>
    <property type="match status" value="1"/>
</dbReference>
<dbReference type="InterPro" id="IPR036034">
    <property type="entry name" value="PDZ_sf"/>
</dbReference>
<dbReference type="PANTHER" id="PTHR45980">
    <property type="match status" value="1"/>
</dbReference>
<evidence type="ECO:0000256" key="1">
    <source>
        <dbReference type="ARBA" id="ARBA00022670"/>
    </source>
</evidence>
<reference evidence="6" key="2">
    <citation type="journal article" date="2017" name="Stand. Genomic Sci.">
        <title>Complete genome sequence of the sulfur-oxidizing chemolithoautotrophic Sulfurovum lithotrophicum 42BKTT.</title>
        <authorList>
            <person name="Jeon W."/>
            <person name="Priscilla L."/>
            <person name="Park G."/>
            <person name="Lee H."/>
            <person name="Lee N."/>
            <person name="Lee D."/>
            <person name="Kwon H."/>
            <person name="Ahn I."/>
            <person name="Lee C."/>
            <person name="Lee H."/>
            <person name="Ahn J."/>
        </authorList>
    </citation>
    <scope>NUCLEOTIDE SEQUENCE [LARGE SCALE GENOMIC DNA]</scope>
    <source>
        <strain evidence="6">ATCC BAA-797 / 42BKT</strain>
    </source>
</reference>
<dbReference type="Proteomes" id="UP000034444">
    <property type="component" value="Chromosome"/>
</dbReference>
<evidence type="ECO:0000256" key="2">
    <source>
        <dbReference type="ARBA" id="ARBA00022801"/>
    </source>
</evidence>
<gene>
    <name evidence="5" type="ORF">YH65_09500</name>
</gene>
<evidence type="ECO:0000256" key="3">
    <source>
        <dbReference type="ARBA" id="ARBA00022825"/>
    </source>
</evidence>
<evidence type="ECO:0000259" key="4">
    <source>
        <dbReference type="Pfam" id="PF17815"/>
    </source>
</evidence>
<keyword evidence="2" id="KW-0378">Hydrolase</keyword>
<dbReference type="InterPro" id="IPR046449">
    <property type="entry name" value="DEGP_PDZ_sf"/>
</dbReference>
<dbReference type="InterPro" id="IPR009003">
    <property type="entry name" value="Peptidase_S1_PA"/>
</dbReference>
<reference evidence="5 6" key="1">
    <citation type="submission" date="2015-04" db="EMBL/GenBank/DDBJ databases">
        <title>Complete genome sequence of Sulfurovum lithotrophicum ATCC BAA-797T.</title>
        <authorList>
            <person name="Ahn J."/>
            <person name="Park G."/>
            <person name="Jeon W."/>
            <person name="Jang Y."/>
            <person name="Jang M."/>
            <person name="Lee H."/>
            <person name="Lee H."/>
        </authorList>
    </citation>
    <scope>NUCLEOTIDE SEQUENCE [LARGE SCALE GENOMIC DNA]</scope>
    <source>
        <strain evidence="6">ATCC BAA-797 / 42BKT</strain>
    </source>
</reference>
<dbReference type="Pfam" id="PF13365">
    <property type="entry name" value="Trypsin_2"/>
    <property type="match status" value="1"/>
</dbReference>
<keyword evidence="3" id="KW-0720">Serine protease</keyword>
<dbReference type="GO" id="GO:0004252">
    <property type="term" value="F:serine-type endopeptidase activity"/>
    <property type="evidence" value="ECO:0007669"/>
    <property type="project" value="InterPro"/>
</dbReference>
<dbReference type="KEGG" id="slh:YH65_09500"/>
<dbReference type="InterPro" id="IPR001940">
    <property type="entry name" value="Peptidase_S1C"/>
</dbReference>
<organism evidence="5 6">
    <name type="scientific">Sulfurovum lithotrophicum</name>
    <dbReference type="NCBI Taxonomy" id="206403"/>
    <lineage>
        <taxon>Bacteria</taxon>
        <taxon>Pseudomonadati</taxon>
        <taxon>Campylobacterota</taxon>
        <taxon>Epsilonproteobacteria</taxon>
        <taxon>Campylobacterales</taxon>
        <taxon>Sulfurovaceae</taxon>
        <taxon>Sulfurovum</taxon>
    </lineage>
</organism>
<dbReference type="Gene3D" id="2.30.42.10">
    <property type="match status" value="1"/>
</dbReference>
<evidence type="ECO:0000313" key="6">
    <source>
        <dbReference type="Proteomes" id="UP000034444"/>
    </source>
</evidence>
<dbReference type="SUPFAM" id="SSF50156">
    <property type="entry name" value="PDZ domain-like"/>
    <property type="match status" value="1"/>
</dbReference>
<protein>
    <submittedName>
        <fullName evidence="5">Serine protease</fullName>
    </submittedName>
</protein>
<dbReference type="Gene3D" id="2.40.10.120">
    <property type="match status" value="1"/>
</dbReference>
<keyword evidence="6" id="KW-1185">Reference proteome</keyword>
<sequence>MKLLITLLLGTLFLTAGTTEEEIAKQAIVKIYTTFKAPNYQEPWNSSMASATGSGAIIEGKRILTNAHVVANHTFIEVERYGERKRYIAKVKFVSHQADLALLEVEDETFFNGVTPLQFDGLPQIEQKVVVYGYPMGGSTLSATIGVVSRIEHHRYSHSGEKFLAIQVDAAVNPGNSGGPALSNGKIVGVVMQVIKRSQNIGYLVPVMMVKHFLKDIEDGKCDGFADLGLTTQKMENPAIRHYYHMDENETGKLVAEIVYNSSLKGILKKGDILTAIDGHKIENDGTIAFRPHEFTDFNYYVDRYQMHQSVELEVLRNGEKMKVDANLTNTADDILLVKTTRYDRMPTYYIYGGYVFSPLTRNLLLSTNRNRLALSYFATQWPTKEKKEVVVLLKVLASDISRGNNGFAMWPIEKINGETFDSFKTFFEKFNNAEGQYVVLEDKDGVRVVIDRKEAETKQKKILDKYNIEYDRSIDLRKKRPGSNEAQ</sequence>
<feature type="domain" description="Protease Do-like PDZ" evidence="4">
    <location>
        <begin position="338"/>
        <end position="476"/>
    </location>
</feature>
<accession>A0A7U4RRB0</accession>
<name>A0A7U4RRB0_9BACT</name>
<dbReference type="RefSeq" id="WP_046551655.1">
    <property type="nucleotide sequence ID" value="NZ_CP011308.1"/>
</dbReference>
<dbReference type="Gene3D" id="3.20.190.20">
    <property type="match status" value="1"/>
</dbReference>
<dbReference type="AlphaFoldDB" id="A0A7U4RRB0"/>
<evidence type="ECO:0000313" key="5">
    <source>
        <dbReference type="EMBL" id="AKF25586.1"/>
    </source>
</evidence>
<dbReference type="EMBL" id="CP011308">
    <property type="protein sequence ID" value="AKF25586.1"/>
    <property type="molecule type" value="Genomic_DNA"/>
</dbReference>
<dbReference type="OrthoDB" id="9758917at2"/>